<keyword evidence="1" id="KW-0732">Signal</keyword>
<dbReference type="EMBL" id="JAVFKY010000006">
    <property type="protein sequence ID" value="KAK5575279.1"/>
    <property type="molecule type" value="Genomic_DNA"/>
</dbReference>
<feature type="signal peptide" evidence="1">
    <location>
        <begin position="1"/>
        <end position="20"/>
    </location>
</feature>
<dbReference type="PANTHER" id="PTHR33576">
    <property type="entry name" value="CARBOHYDRATE BINDING DOMAIN-CONTAINING PROTEIN-RELATED"/>
    <property type="match status" value="1"/>
</dbReference>
<dbReference type="Pfam" id="PF11912">
    <property type="entry name" value="CfaA_B_C"/>
    <property type="match status" value="1"/>
</dbReference>
<dbReference type="InterPro" id="IPR021837">
    <property type="entry name" value="CfaA/B/C"/>
</dbReference>
<dbReference type="Proteomes" id="UP001344447">
    <property type="component" value="Unassembled WGS sequence"/>
</dbReference>
<keyword evidence="3" id="KW-1185">Reference proteome</keyword>
<feature type="chain" id="PRO_5042976695" evidence="1">
    <location>
        <begin position="21"/>
        <end position="236"/>
    </location>
</feature>
<gene>
    <name evidence="2" type="ORF">RB653_010536</name>
</gene>
<dbReference type="PANTHER" id="PTHR33576:SF2">
    <property type="entry name" value="TRANSMEMBRANE PROTEIN"/>
    <property type="match status" value="1"/>
</dbReference>
<organism evidence="2 3">
    <name type="scientific">Dictyostelium firmibasis</name>
    <dbReference type="NCBI Taxonomy" id="79012"/>
    <lineage>
        <taxon>Eukaryota</taxon>
        <taxon>Amoebozoa</taxon>
        <taxon>Evosea</taxon>
        <taxon>Eumycetozoa</taxon>
        <taxon>Dictyostelia</taxon>
        <taxon>Dictyosteliales</taxon>
        <taxon>Dictyosteliaceae</taxon>
        <taxon>Dictyostelium</taxon>
    </lineage>
</organism>
<proteinExistence type="predicted"/>
<accession>A0AAN7TLQ8</accession>
<name>A0AAN7TLQ8_9MYCE</name>
<comment type="caution">
    <text evidence="2">The sequence shown here is derived from an EMBL/GenBank/DDBJ whole genome shotgun (WGS) entry which is preliminary data.</text>
</comment>
<dbReference type="AlphaFoldDB" id="A0AAN7TLQ8"/>
<evidence type="ECO:0000313" key="3">
    <source>
        <dbReference type="Proteomes" id="UP001344447"/>
    </source>
</evidence>
<sequence length="236" mass="26538">MIKQTISILLLVVILNFSNAFEKTYLNFIPFETSDCSGNPSGIGYGAVIDTCFTFDSSRNWLFNNINRKENTVSYTQYYNKGGVSETCQVQSMPTETSTIGECVAGKTFNFNSFYQPVKSSQEIYYQIEVTDDSPYIVPDSYVISNKYGGCNDTDSDPITIEYFTNQTQVFISIFGASYEFYCLDDTPMFMTCSIDGNNCSDPQSQTQCSQISPFFNTTEMGSSGDSLYFFDTTCY</sequence>
<evidence type="ECO:0000313" key="2">
    <source>
        <dbReference type="EMBL" id="KAK5575279.1"/>
    </source>
</evidence>
<evidence type="ECO:0000256" key="1">
    <source>
        <dbReference type="SAM" id="SignalP"/>
    </source>
</evidence>
<protein>
    <submittedName>
        <fullName evidence="2">Uncharacterized protein</fullName>
    </submittedName>
</protein>
<reference evidence="2 3" key="1">
    <citation type="submission" date="2023-11" db="EMBL/GenBank/DDBJ databases">
        <title>Dfirmibasis_genome.</title>
        <authorList>
            <person name="Edelbroek B."/>
            <person name="Kjellin J."/>
            <person name="Jerlstrom-Hultqvist J."/>
            <person name="Soderbom F."/>
        </authorList>
    </citation>
    <scope>NUCLEOTIDE SEQUENCE [LARGE SCALE GENOMIC DNA]</scope>
    <source>
        <strain evidence="2 3">TNS-C-14</strain>
    </source>
</reference>